<keyword evidence="1" id="KW-0472">Membrane</keyword>
<evidence type="ECO:0000256" key="1">
    <source>
        <dbReference type="SAM" id="Phobius"/>
    </source>
</evidence>
<gene>
    <name evidence="3" type="ORF">UFOPK1446_00397</name>
    <name evidence="4" type="ORF">UFOPK1939_00934</name>
</gene>
<keyword evidence="1" id="KW-0812">Transmembrane</keyword>
<feature type="transmembrane region" description="Helical" evidence="1">
    <location>
        <begin position="12"/>
        <end position="32"/>
    </location>
</feature>
<accession>A0A6J6IP73</accession>
<dbReference type="EMBL" id="CAEZSO010000059">
    <property type="protein sequence ID" value="CAB4540886.1"/>
    <property type="molecule type" value="Genomic_DNA"/>
</dbReference>
<dbReference type="Pfam" id="PF13400">
    <property type="entry name" value="Tad"/>
    <property type="match status" value="1"/>
</dbReference>
<name>A0A6J6IP73_9ZZZZ</name>
<dbReference type="InterPro" id="IPR028087">
    <property type="entry name" value="Tad_N"/>
</dbReference>
<evidence type="ECO:0000313" key="4">
    <source>
        <dbReference type="EMBL" id="CAB4626069.1"/>
    </source>
</evidence>
<reference evidence="4" key="1">
    <citation type="submission" date="2020-05" db="EMBL/GenBank/DDBJ databases">
        <authorList>
            <person name="Chiriac C."/>
            <person name="Salcher M."/>
            <person name="Ghai R."/>
            <person name="Kavagutti S V."/>
        </authorList>
    </citation>
    <scope>NUCLEOTIDE SEQUENCE</scope>
</reference>
<organism evidence="4">
    <name type="scientific">freshwater metagenome</name>
    <dbReference type="NCBI Taxonomy" id="449393"/>
    <lineage>
        <taxon>unclassified sequences</taxon>
        <taxon>metagenomes</taxon>
        <taxon>ecological metagenomes</taxon>
    </lineage>
</organism>
<dbReference type="AlphaFoldDB" id="A0A6J6IP73"/>
<evidence type="ECO:0000313" key="3">
    <source>
        <dbReference type="EMBL" id="CAB4540886.1"/>
    </source>
</evidence>
<keyword evidence="1" id="KW-1133">Transmembrane helix</keyword>
<evidence type="ECO:0000259" key="2">
    <source>
        <dbReference type="Pfam" id="PF13400"/>
    </source>
</evidence>
<protein>
    <submittedName>
        <fullName evidence="4">Unannotated protein</fullName>
    </submittedName>
</protein>
<dbReference type="EMBL" id="CAEZVF010000153">
    <property type="protein sequence ID" value="CAB4626069.1"/>
    <property type="molecule type" value="Genomic_DNA"/>
</dbReference>
<feature type="domain" description="Putative Flp pilus-assembly TadG-like N-terminal" evidence="2">
    <location>
        <begin position="11"/>
        <end position="57"/>
    </location>
</feature>
<proteinExistence type="predicted"/>
<sequence>MSVNQRPSEDGQVLILTLGFTVLICLLFSVVVDVSHLYMARRSLVAAADAASLAAAQGINAPAVYAGKATTTVPLSRTAANKRLTAYVKSAGLPSKFYRFRVDSMRTNGRWVNVTLSARVRLPIFNAITGRAGSLGIRASARARSVVN</sequence>